<dbReference type="EMBL" id="CANL01000087">
    <property type="protein sequence ID" value="CCM65977.1"/>
    <property type="molecule type" value="Genomic_DNA"/>
</dbReference>
<proteinExistence type="predicted"/>
<evidence type="ECO:0000313" key="2">
    <source>
        <dbReference type="EMBL" id="CCM65977.1"/>
    </source>
</evidence>
<protein>
    <submittedName>
        <fullName evidence="2">Uncharacterized protein</fullName>
    </submittedName>
</protein>
<feature type="region of interest" description="Disordered" evidence="1">
    <location>
        <begin position="25"/>
        <end position="57"/>
    </location>
</feature>
<feature type="region of interest" description="Disordered" evidence="1">
    <location>
        <begin position="141"/>
        <end position="164"/>
    </location>
</feature>
<organism evidence="2 3">
    <name type="scientific">Candidatus Neomicrothrix parvicella RN1</name>
    <dbReference type="NCBI Taxonomy" id="1229780"/>
    <lineage>
        <taxon>Bacteria</taxon>
        <taxon>Bacillati</taxon>
        <taxon>Actinomycetota</taxon>
        <taxon>Acidimicrobiia</taxon>
        <taxon>Acidimicrobiales</taxon>
        <taxon>Microthrixaceae</taxon>
        <taxon>Candidatus Neomicrothrix</taxon>
    </lineage>
</organism>
<evidence type="ECO:0000256" key="1">
    <source>
        <dbReference type="SAM" id="MobiDB-lite"/>
    </source>
</evidence>
<sequence length="164" mass="17091">MCCQVPVSSSDPGWRTGRCGLAGASGGGGAGSGDSRWRSGCGQSQGRLDRPTRAGRRDLPDLFRSSGLGVATLVLCPFSASLTHQDSTTEWARTTDCPTLDRRKVAATENCIAHVAAVSAVLGDGWRDRVVACVLAEKAVTDGSERRSTGPTPSSTAESARPER</sequence>
<dbReference type="STRING" id="1229780.BN381_90048"/>
<reference evidence="2 3" key="1">
    <citation type="journal article" date="2013" name="ISME J.">
        <title>Metabolic model for the filamentous 'Candidatus Microthrix parvicella' based on genomic and metagenomic analyses.</title>
        <authorList>
            <person name="Jon McIlroy S."/>
            <person name="Kristiansen R."/>
            <person name="Albertsen M."/>
            <person name="Michael Karst S."/>
            <person name="Rossetti S."/>
            <person name="Lund Nielsen J."/>
            <person name="Tandoi V."/>
            <person name="James Seviour R."/>
            <person name="Nielsen P.H."/>
        </authorList>
    </citation>
    <scope>NUCLEOTIDE SEQUENCE [LARGE SCALE GENOMIC DNA]</scope>
    <source>
        <strain evidence="2 3">RN1</strain>
    </source>
</reference>
<accession>R4Z7R7</accession>
<gene>
    <name evidence="2" type="ORF">BN381_90048</name>
</gene>
<dbReference type="HOGENOM" id="CLU_1615984_0_0_11"/>
<feature type="compositionally biased region" description="Basic and acidic residues" evidence="1">
    <location>
        <begin position="47"/>
        <end position="57"/>
    </location>
</feature>
<feature type="compositionally biased region" description="Polar residues" evidence="1">
    <location>
        <begin position="149"/>
        <end position="158"/>
    </location>
</feature>
<dbReference type="Proteomes" id="UP000018291">
    <property type="component" value="Unassembled WGS sequence"/>
</dbReference>
<evidence type="ECO:0000313" key="3">
    <source>
        <dbReference type="Proteomes" id="UP000018291"/>
    </source>
</evidence>
<dbReference type="AlphaFoldDB" id="R4Z7R7"/>
<comment type="caution">
    <text evidence="2">The sequence shown here is derived from an EMBL/GenBank/DDBJ whole genome shotgun (WGS) entry which is preliminary data.</text>
</comment>
<name>R4Z7R7_9ACTN</name>
<keyword evidence="3" id="KW-1185">Reference proteome</keyword>